<evidence type="ECO:0000313" key="13">
    <source>
        <dbReference type="Proteomes" id="UP001054837"/>
    </source>
</evidence>
<evidence type="ECO:0000313" key="12">
    <source>
        <dbReference type="EMBL" id="GIY23729.1"/>
    </source>
</evidence>
<dbReference type="SUPFAM" id="SSF48452">
    <property type="entry name" value="TPR-like"/>
    <property type="match status" value="3"/>
</dbReference>
<dbReference type="Pfam" id="PF23220">
    <property type="entry name" value="HAT_Syf1_M"/>
    <property type="match status" value="1"/>
</dbReference>
<keyword evidence="6" id="KW-0508">mRNA splicing</keyword>
<keyword evidence="7" id="KW-0539">Nucleus</keyword>
<evidence type="ECO:0000256" key="3">
    <source>
        <dbReference type="ARBA" id="ARBA00022664"/>
    </source>
</evidence>
<proteinExistence type="inferred from homology"/>
<dbReference type="GO" id="GO:0000974">
    <property type="term" value="C:Prp19 complex"/>
    <property type="evidence" value="ECO:0007669"/>
    <property type="project" value="TreeGrafter"/>
</dbReference>
<dbReference type="PANTHER" id="PTHR11246">
    <property type="entry name" value="PRE-MRNA SPLICING FACTOR"/>
    <property type="match status" value="1"/>
</dbReference>
<dbReference type="Proteomes" id="UP001054837">
    <property type="component" value="Unassembled WGS sequence"/>
</dbReference>
<sequence length="841" mass="99061">MISLENKPKKCYFDDEDIPYEEEILRNPYSVKHWLRYIEFKKEAPKHVINRLYERALRELPGSYTIWHKYLKLRRIQVRGKFILDPAYEDVNNTFERALVFMYKMPRIWLDYCEFLCMQCQITKTRHVFNRALQALPISQHHRIWPLYLKFVSSKGIPETAVRIYRRYLKFCSEDTEDFIEYLLEINRLDEAAVKLAEIVNNEQFVSKHGKSKHQLWNELCELISKNPDDVHSLNVDAIIRDGLRRFSDQVGHFWNCLADYYIRSGLFDRARDIYEEAITTVMTVRDFTQVFDAYSQCEEKKIQVLIENIENEEDTLDFDLRIAWLDYLMERRALLLNSVLLRQNPNNVHEWHQRVKLLEGKPKEIINTYTEAVQKVDPKLACGKLHTLWVSFAKFYESHKQIDDASLIFEKATQVPYTEVDDLASVWCEWAEMEIRRNKYENALKLMQRATAMPAHKGSYHDQSIPVQERLYKSLKVWLLYADLEEALGTFKSIKAVYDRIIDLRIATPQVIINYGVFLEENNYFEEAFKAYEKGISLFKWPNVYDIWNTYLVKFLKRYGGTKLERARDLFEQCLEHCPQKFAKPIYLLYAKLEEEHGLTRHAMAVYNRATKAVLSEEQFEMFNIYLKKAAEIYGVTHTREIYQQAIDALPDGQAKQMCLKFADLEQKLGEIDRARAIYSHCSQMCDPRTNPDFWKTWKEFEVRHGNEDTMREMLRIKRSVQATYNTQVNFMSAQMLSAAVIAAGIEVPGAEKDSMQNLEAQAKLLAFETPNEVALNRSKVMFVRGEATEERGLEHIETNNPDEINLDDSDDDDDEKVEEIQLEERAVPDEVFGGLKSSD</sequence>
<dbReference type="InterPro" id="IPR056350">
    <property type="entry name" value="HAT_Syf1_central"/>
</dbReference>
<dbReference type="InterPro" id="IPR045075">
    <property type="entry name" value="Syf1-like"/>
</dbReference>
<dbReference type="GO" id="GO:0071014">
    <property type="term" value="C:post-mRNA release spliceosomal complex"/>
    <property type="evidence" value="ECO:0007669"/>
    <property type="project" value="TreeGrafter"/>
</dbReference>
<dbReference type="EMBL" id="BPLQ01006574">
    <property type="protein sequence ID" value="GIY23729.1"/>
    <property type="molecule type" value="Genomic_DNA"/>
</dbReference>
<gene>
    <name evidence="12" type="primary">XAB2</name>
    <name evidence="12" type="ORF">CDAR_32151</name>
</gene>
<dbReference type="FunFam" id="1.25.40.10:FF:000182">
    <property type="entry name" value="Pre-mRNA-splicing factor SYF1"/>
    <property type="match status" value="1"/>
</dbReference>
<evidence type="ECO:0000256" key="7">
    <source>
        <dbReference type="ARBA" id="ARBA00023242"/>
    </source>
</evidence>
<reference evidence="12 13" key="1">
    <citation type="submission" date="2021-06" db="EMBL/GenBank/DDBJ databases">
        <title>Caerostris darwini draft genome.</title>
        <authorList>
            <person name="Kono N."/>
            <person name="Arakawa K."/>
        </authorList>
    </citation>
    <scope>NUCLEOTIDE SEQUENCE [LARGE SCALE GENOMIC DNA]</scope>
</reference>
<dbReference type="GO" id="GO:0000349">
    <property type="term" value="P:generation of catalytic spliceosome for first transesterification step"/>
    <property type="evidence" value="ECO:0007669"/>
    <property type="project" value="TreeGrafter"/>
</dbReference>
<protein>
    <submittedName>
        <fullName evidence="12">Pre-mRNA-splicing factor SYF1</fullName>
    </submittedName>
</protein>
<comment type="subcellular location">
    <subcellularLocation>
        <location evidence="1">Nucleus</location>
    </subcellularLocation>
</comment>
<organism evidence="12 13">
    <name type="scientific">Caerostris darwini</name>
    <dbReference type="NCBI Taxonomy" id="1538125"/>
    <lineage>
        <taxon>Eukaryota</taxon>
        <taxon>Metazoa</taxon>
        <taxon>Ecdysozoa</taxon>
        <taxon>Arthropoda</taxon>
        <taxon>Chelicerata</taxon>
        <taxon>Arachnida</taxon>
        <taxon>Araneae</taxon>
        <taxon>Araneomorphae</taxon>
        <taxon>Entelegynae</taxon>
        <taxon>Araneoidea</taxon>
        <taxon>Araneidae</taxon>
        <taxon>Caerostris</taxon>
    </lineage>
</organism>
<evidence type="ECO:0000256" key="2">
    <source>
        <dbReference type="ARBA" id="ARBA00008644"/>
    </source>
</evidence>
<dbReference type="PANTHER" id="PTHR11246:SF5">
    <property type="entry name" value="PRE-MRNA-SPLICING FACTOR SYF1"/>
    <property type="match status" value="1"/>
</dbReference>
<evidence type="ECO:0000259" key="10">
    <source>
        <dbReference type="Pfam" id="PF23231"/>
    </source>
</evidence>
<dbReference type="InterPro" id="IPR003107">
    <property type="entry name" value="HAT"/>
</dbReference>
<evidence type="ECO:0000256" key="4">
    <source>
        <dbReference type="ARBA" id="ARBA00022728"/>
    </source>
</evidence>
<evidence type="ECO:0000256" key="5">
    <source>
        <dbReference type="ARBA" id="ARBA00022737"/>
    </source>
</evidence>
<comment type="caution">
    <text evidence="12">The sequence shown here is derived from an EMBL/GenBank/DDBJ whole genome shotgun (WGS) entry which is preliminary data.</text>
</comment>
<dbReference type="InterPro" id="IPR055430">
    <property type="entry name" value="HAT_Syf1_CNRKL1_C"/>
</dbReference>
<dbReference type="Pfam" id="PF23231">
    <property type="entry name" value="HAT_Syf1_CNRKL1_C"/>
    <property type="match status" value="1"/>
</dbReference>
<dbReference type="InterPro" id="IPR011990">
    <property type="entry name" value="TPR-like_helical_dom_sf"/>
</dbReference>
<comment type="similarity">
    <text evidence="2">Belongs to the crooked-neck family.</text>
</comment>
<evidence type="ECO:0000256" key="8">
    <source>
        <dbReference type="SAM" id="MobiDB-lite"/>
    </source>
</evidence>
<keyword evidence="5" id="KW-0677">Repeat</keyword>
<dbReference type="InterPro" id="IPR055433">
    <property type="entry name" value="HAT_Syf1-like_N"/>
</dbReference>
<dbReference type="SMART" id="SM00386">
    <property type="entry name" value="HAT"/>
    <property type="match status" value="12"/>
</dbReference>
<dbReference type="Gene3D" id="1.25.40.10">
    <property type="entry name" value="Tetratricopeptide repeat domain"/>
    <property type="match status" value="5"/>
</dbReference>
<keyword evidence="13" id="KW-1185">Reference proteome</keyword>
<dbReference type="Pfam" id="PF23233">
    <property type="entry name" value="HAT_Syf1_CNRKL1_N"/>
    <property type="match status" value="1"/>
</dbReference>
<dbReference type="FunFam" id="1.25.40.10:FF:000137">
    <property type="entry name" value="Pre-mRNA-splicing factor syf1"/>
    <property type="match status" value="1"/>
</dbReference>
<evidence type="ECO:0000259" key="9">
    <source>
        <dbReference type="Pfam" id="PF23220"/>
    </source>
</evidence>
<feature type="compositionally biased region" description="Acidic residues" evidence="8">
    <location>
        <begin position="806"/>
        <end position="819"/>
    </location>
</feature>
<keyword evidence="3" id="KW-0507">mRNA processing</keyword>
<dbReference type="GO" id="GO:0071007">
    <property type="term" value="C:U2-type catalytic step 2 spliceosome"/>
    <property type="evidence" value="ECO:0007669"/>
    <property type="project" value="TreeGrafter"/>
</dbReference>
<keyword evidence="4" id="KW-0747">Spliceosome</keyword>
<name>A0AAV4RRG3_9ARAC</name>
<evidence type="ECO:0000259" key="11">
    <source>
        <dbReference type="Pfam" id="PF23233"/>
    </source>
</evidence>
<feature type="domain" description="Pre-mRNA-splicing factor SYF1 central HAT repeats" evidence="9">
    <location>
        <begin position="177"/>
        <end position="377"/>
    </location>
</feature>
<feature type="domain" description="Pre-mRNA-splicing factor Syf1-like N-terminal HAT-repeats" evidence="11">
    <location>
        <begin position="16"/>
        <end position="174"/>
    </location>
</feature>
<evidence type="ECO:0000256" key="6">
    <source>
        <dbReference type="ARBA" id="ARBA00023187"/>
    </source>
</evidence>
<dbReference type="FunFam" id="1.25.40.10:FF:000023">
    <property type="entry name" value="Pre-mRNA-splicing factor SYF1"/>
    <property type="match status" value="1"/>
</dbReference>
<evidence type="ECO:0000256" key="1">
    <source>
        <dbReference type="ARBA" id="ARBA00004123"/>
    </source>
</evidence>
<feature type="domain" description="Pre-mRNA-splicing factor Syf1/CRNKL1-like C-terminal HAT-repeats" evidence="10">
    <location>
        <begin position="379"/>
        <end position="763"/>
    </location>
</feature>
<accession>A0AAV4RRG3</accession>
<dbReference type="FunFam" id="1.25.40.10:FF:001071">
    <property type="entry name" value="pre-mRNA-splicing factor SYF1-like"/>
    <property type="match status" value="1"/>
</dbReference>
<feature type="region of interest" description="Disordered" evidence="8">
    <location>
        <begin position="797"/>
        <end position="841"/>
    </location>
</feature>
<feature type="compositionally biased region" description="Basic and acidic residues" evidence="8">
    <location>
        <begin position="820"/>
        <end position="830"/>
    </location>
</feature>
<dbReference type="AlphaFoldDB" id="A0AAV4RRG3"/>